<evidence type="ECO:0000256" key="3">
    <source>
        <dbReference type="ARBA" id="ARBA00023237"/>
    </source>
</evidence>
<feature type="compositionally biased region" description="Low complexity" evidence="5">
    <location>
        <begin position="189"/>
        <end position="198"/>
    </location>
</feature>
<dbReference type="PANTHER" id="PTHR30329:SF21">
    <property type="entry name" value="LIPOPROTEIN YIAD-RELATED"/>
    <property type="match status" value="1"/>
</dbReference>
<dbReference type="Pfam" id="PF00691">
    <property type="entry name" value="OmpA"/>
    <property type="match status" value="1"/>
</dbReference>
<dbReference type="RefSeq" id="WP_126691486.1">
    <property type="nucleotide sequence ID" value="NZ_RXOF01000001.1"/>
</dbReference>
<evidence type="ECO:0000256" key="2">
    <source>
        <dbReference type="ARBA" id="ARBA00023136"/>
    </source>
</evidence>
<dbReference type="InterPro" id="IPR006664">
    <property type="entry name" value="OMP_bac"/>
</dbReference>
<dbReference type="CDD" id="cd07185">
    <property type="entry name" value="OmpA_C-like"/>
    <property type="match status" value="1"/>
</dbReference>
<evidence type="ECO:0000259" key="7">
    <source>
        <dbReference type="PROSITE" id="PS51123"/>
    </source>
</evidence>
<organism evidence="8 9">
    <name type="scientific">Hymenobacter gummosus</name>
    <dbReference type="NCBI Taxonomy" id="1776032"/>
    <lineage>
        <taxon>Bacteria</taxon>
        <taxon>Pseudomonadati</taxon>
        <taxon>Bacteroidota</taxon>
        <taxon>Cytophagia</taxon>
        <taxon>Cytophagales</taxon>
        <taxon>Hymenobacteraceae</taxon>
        <taxon>Hymenobacter</taxon>
    </lineage>
</organism>
<comment type="subcellular location">
    <subcellularLocation>
        <location evidence="1">Cell outer membrane</location>
    </subcellularLocation>
</comment>
<dbReference type="Proteomes" id="UP000282184">
    <property type="component" value="Unassembled WGS sequence"/>
</dbReference>
<feature type="domain" description="OmpA-like" evidence="7">
    <location>
        <begin position="95"/>
        <end position="213"/>
    </location>
</feature>
<proteinExistence type="predicted"/>
<dbReference type="Gene3D" id="3.30.1330.60">
    <property type="entry name" value="OmpA-like domain"/>
    <property type="match status" value="1"/>
</dbReference>
<protein>
    <submittedName>
        <fullName evidence="8">OmpA family protein</fullName>
    </submittedName>
</protein>
<evidence type="ECO:0000313" key="9">
    <source>
        <dbReference type="Proteomes" id="UP000282184"/>
    </source>
</evidence>
<dbReference type="EMBL" id="RXOF01000001">
    <property type="protein sequence ID" value="RTQ53560.1"/>
    <property type="molecule type" value="Genomic_DNA"/>
</dbReference>
<dbReference type="OrthoDB" id="853367at2"/>
<evidence type="ECO:0000256" key="4">
    <source>
        <dbReference type="PROSITE-ProRule" id="PRU00473"/>
    </source>
</evidence>
<reference evidence="8 9" key="1">
    <citation type="submission" date="2018-12" db="EMBL/GenBank/DDBJ databases">
        <title>Hymenobacter gummosus sp. nov., isolated from a spring.</title>
        <authorList>
            <person name="Nie L."/>
        </authorList>
    </citation>
    <scope>NUCLEOTIDE SEQUENCE [LARGE SCALE GENOMIC DNA]</scope>
    <source>
        <strain evidence="8 9">KCTC 52166</strain>
    </source>
</reference>
<sequence>MQKHLLLPLAALTIALGACDGLNKPQTKDEPQEATQDTAVVYRDGKSAADAAADAAAATGAAVGNAADRWDIDVDLPDARFEEITTKDVTVRGDERYSVYSVDEAVFFDTDKSELKPTAKTTLEQITGSIGKRFADKQVRVMGFADSRGDKNYNKELSAQRAEAVKNWLVQNGKIDGSRVSLEPMGEEAPAASNATAAGRQQNRRVEIVVKNS</sequence>
<feature type="chain" id="PRO_5018775049" evidence="6">
    <location>
        <begin position="21"/>
        <end position="213"/>
    </location>
</feature>
<feature type="region of interest" description="Disordered" evidence="5">
    <location>
        <begin position="180"/>
        <end position="213"/>
    </location>
</feature>
<dbReference type="PANTHER" id="PTHR30329">
    <property type="entry name" value="STATOR ELEMENT OF FLAGELLAR MOTOR COMPLEX"/>
    <property type="match status" value="1"/>
</dbReference>
<dbReference type="PRINTS" id="PR01021">
    <property type="entry name" value="OMPADOMAIN"/>
</dbReference>
<evidence type="ECO:0000313" key="8">
    <source>
        <dbReference type="EMBL" id="RTQ53560.1"/>
    </source>
</evidence>
<dbReference type="GO" id="GO:0009279">
    <property type="term" value="C:cell outer membrane"/>
    <property type="evidence" value="ECO:0007669"/>
    <property type="project" value="UniProtKB-SubCell"/>
</dbReference>
<dbReference type="SUPFAM" id="SSF103088">
    <property type="entry name" value="OmpA-like"/>
    <property type="match status" value="1"/>
</dbReference>
<evidence type="ECO:0000256" key="5">
    <source>
        <dbReference type="SAM" id="MobiDB-lite"/>
    </source>
</evidence>
<name>A0A3S0QL70_9BACT</name>
<keyword evidence="6" id="KW-0732">Signal</keyword>
<comment type="caution">
    <text evidence="8">The sequence shown here is derived from an EMBL/GenBank/DDBJ whole genome shotgun (WGS) entry which is preliminary data.</text>
</comment>
<evidence type="ECO:0000256" key="1">
    <source>
        <dbReference type="ARBA" id="ARBA00004442"/>
    </source>
</evidence>
<dbReference type="AlphaFoldDB" id="A0A3S0QL70"/>
<feature type="compositionally biased region" description="Basic and acidic residues" evidence="5">
    <location>
        <begin position="204"/>
        <end position="213"/>
    </location>
</feature>
<evidence type="ECO:0000256" key="6">
    <source>
        <dbReference type="SAM" id="SignalP"/>
    </source>
</evidence>
<dbReference type="PROSITE" id="PS51123">
    <property type="entry name" value="OMPA_2"/>
    <property type="match status" value="1"/>
</dbReference>
<keyword evidence="9" id="KW-1185">Reference proteome</keyword>
<feature type="signal peptide" evidence="6">
    <location>
        <begin position="1"/>
        <end position="20"/>
    </location>
</feature>
<gene>
    <name evidence="8" type="ORF">EJV47_02125</name>
</gene>
<dbReference type="InterPro" id="IPR036737">
    <property type="entry name" value="OmpA-like_sf"/>
</dbReference>
<dbReference type="InterPro" id="IPR050330">
    <property type="entry name" value="Bact_OuterMem_StrucFunc"/>
</dbReference>
<accession>A0A3S0QL70</accession>
<dbReference type="PROSITE" id="PS51257">
    <property type="entry name" value="PROKAR_LIPOPROTEIN"/>
    <property type="match status" value="1"/>
</dbReference>
<dbReference type="InterPro" id="IPR006665">
    <property type="entry name" value="OmpA-like"/>
</dbReference>
<keyword evidence="3" id="KW-0998">Cell outer membrane</keyword>
<keyword evidence="2 4" id="KW-0472">Membrane</keyword>